<comment type="similarity">
    <text evidence="1">Belongs to the ANKRD34 family.</text>
</comment>
<evidence type="ECO:0000313" key="6">
    <source>
        <dbReference type="EMBL" id="KAK9516702.1"/>
    </source>
</evidence>
<feature type="repeat" description="ANK" evidence="4">
    <location>
        <begin position="42"/>
        <end position="82"/>
    </location>
</feature>
<dbReference type="Pfam" id="PF12796">
    <property type="entry name" value="Ank_2"/>
    <property type="match status" value="1"/>
</dbReference>
<name>A0AAW1E3Q6_ZOAVI</name>
<accession>A0AAW1E3Q6</accession>
<evidence type="ECO:0008006" key="8">
    <source>
        <dbReference type="Google" id="ProtNLM"/>
    </source>
</evidence>
<keyword evidence="7" id="KW-1185">Reference proteome</keyword>
<feature type="region of interest" description="Disordered" evidence="5">
    <location>
        <begin position="316"/>
        <end position="394"/>
    </location>
</feature>
<feature type="compositionally biased region" description="Polar residues" evidence="5">
    <location>
        <begin position="216"/>
        <end position="230"/>
    </location>
</feature>
<evidence type="ECO:0000313" key="7">
    <source>
        <dbReference type="Proteomes" id="UP001488805"/>
    </source>
</evidence>
<dbReference type="PANTHER" id="PTHR24156">
    <property type="entry name" value="ANK_REP_REGION DOMAIN-CONTAINING PROTEIN"/>
    <property type="match status" value="1"/>
</dbReference>
<dbReference type="EMBL" id="JBCEZU010000575">
    <property type="protein sequence ID" value="KAK9516702.1"/>
    <property type="molecule type" value="Genomic_DNA"/>
</dbReference>
<evidence type="ECO:0000256" key="3">
    <source>
        <dbReference type="ARBA" id="ARBA00023043"/>
    </source>
</evidence>
<protein>
    <recommendedName>
        <fullName evidence="8">Ankyrin repeat domain-containing protein 34C</fullName>
    </recommendedName>
</protein>
<keyword evidence="2" id="KW-0677">Repeat</keyword>
<feature type="region of interest" description="Disordered" evidence="5">
    <location>
        <begin position="407"/>
        <end position="435"/>
    </location>
</feature>
<dbReference type="PANTHER" id="PTHR24156:SF6">
    <property type="entry name" value="ANKYRIN REPEAT DOMAIN 34C"/>
    <property type="match status" value="1"/>
</dbReference>
<keyword evidence="3 4" id="KW-0040">ANK repeat</keyword>
<evidence type="ECO:0000256" key="5">
    <source>
        <dbReference type="SAM" id="MobiDB-lite"/>
    </source>
</evidence>
<dbReference type="PROSITE" id="PS50088">
    <property type="entry name" value="ANK_REPEAT"/>
    <property type="match status" value="2"/>
</dbReference>
<dbReference type="SMART" id="SM00248">
    <property type="entry name" value="ANK"/>
    <property type="match status" value="4"/>
</dbReference>
<feature type="region of interest" description="Disordered" evidence="5">
    <location>
        <begin position="216"/>
        <end position="241"/>
    </location>
</feature>
<dbReference type="SUPFAM" id="SSF48403">
    <property type="entry name" value="Ankyrin repeat"/>
    <property type="match status" value="1"/>
</dbReference>
<feature type="compositionally biased region" description="Polar residues" evidence="5">
    <location>
        <begin position="316"/>
        <end position="327"/>
    </location>
</feature>
<comment type="caution">
    <text evidence="6">The sequence shown here is derived from an EMBL/GenBank/DDBJ whole genome shotgun (WGS) entry which is preliminary data.</text>
</comment>
<feature type="compositionally biased region" description="Polar residues" evidence="5">
    <location>
        <begin position="344"/>
        <end position="358"/>
    </location>
</feature>
<reference evidence="6 7" key="1">
    <citation type="journal article" date="2024" name="Genome Biol. Evol.">
        <title>Chromosome-level genome assembly of the viviparous eelpout Zoarces viviparus.</title>
        <authorList>
            <person name="Fuhrmann N."/>
            <person name="Brasseur M.V."/>
            <person name="Bakowski C.E."/>
            <person name="Podsiadlowski L."/>
            <person name="Prost S."/>
            <person name="Krehenwinkel H."/>
            <person name="Mayer C."/>
        </authorList>
    </citation>
    <scope>NUCLEOTIDE SEQUENCE [LARGE SCALE GENOMIC DNA]</scope>
    <source>
        <strain evidence="6">NO-MEL_2022_Ind0_liver</strain>
    </source>
</reference>
<feature type="repeat" description="ANK" evidence="4">
    <location>
        <begin position="83"/>
        <end position="116"/>
    </location>
</feature>
<proteinExistence type="inferred from homology"/>
<sequence>MADILELRTDGNSLLKAVWLKRLRLTRLLLEGGAYINESNERGETPLMVACMSTHTDQQSVSKSKLVKYLLDNQADPNIQDKAGKTALMQACIYKAGHEVVDHLLSNGADPSLEDRSGASALVYAINADDKETLKLLLDACKAKGKEVIIITTDKSPCGTKTTKQYLNVPPSPEMDGKSSPAYCTSPSDINITASPTPEQEQQNTVFSFQTKMKTSSSAAKLANGPTSPTRRPANPKRARLPQLKRLQSEPWGLIAPSVLAAAAHEESKKASSDEDVVAGVNGLSLNKRSALSRQSSVDGKDSFFPLVGEQPCKMTTSISVPPTSKASYERSLGQHQPLARRSTVPTEQESGSCSSGLASLRDTVHKRHLGNDHYDSDSQLYSGSAMLDSPKVPVERRKLNTSPLAMLTSSRESLDSNASTSSPSTAHRRAPGLLERRGSGTLLLDHISHTRPGHLPALNINPNPPIPDIGASSKPSSPLATGIRCIAPVAPNTPKRGGLKSKKILVRRHSMQVEQMKQLSDFEETAH</sequence>
<dbReference type="InterPro" id="IPR002110">
    <property type="entry name" value="Ankyrin_rpt"/>
</dbReference>
<evidence type="ECO:0000256" key="1">
    <source>
        <dbReference type="ARBA" id="ARBA00010029"/>
    </source>
</evidence>
<dbReference type="Proteomes" id="UP001488805">
    <property type="component" value="Unassembled WGS sequence"/>
</dbReference>
<dbReference type="AlphaFoldDB" id="A0AAW1E3Q6"/>
<dbReference type="InterPro" id="IPR036770">
    <property type="entry name" value="Ankyrin_rpt-contain_sf"/>
</dbReference>
<feature type="compositionally biased region" description="Polar residues" evidence="5">
    <location>
        <begin position="407"/>
        <end position="426"/>
    </location>
</feature>
<evidence type="ECO:0000256" key="2">
    <source>
        <dbReference type="ARBA" id="ARBA00022737"/>
    </source>
</evidence>
<dbReference type="PROSITE" id="PS50297">
    <property type="entry name" value="ANK_REP_REGION"/>
    <property type="match status" value="1"/>
</dbReference>
<dbReference type="InterPro" id="IPR042637">
    <property type="entry name" value="AN34A/B/C"/>
</dbReference>
<organism evidence="6 7">
    <name type="scientific">Zoarces viviparus</name>
    <name type="common">Viviparous eelpout</name>
    <name type="synonym">Blennius viviparus</name>
    <dbReference type="NCBI Taxonomy" id="48416"/>
    <lineage>
        <taxon>Eukaryota</taxon>
        <taxon>Metazoa</taxon>
        <taxon>Chordata</taxon>
        <taxon>Craniata</taxon>
        <taxon>Vertebrata</taxon>
        <taxon>Euteleostomi</taxon>
        <taxon>Actinopterygii</taxon>
        <taxon>Neopterygii</taxon>
        <taxon>Teleostei</taxon>
        <taxon>Neoteleostei</taxon>
        <taxon>Acanthomorphata</taxon>
        <taxon>Eupercaria</taxon>
        <taxon>Perciformes</taxon>
        <taxon>Cottioidei</taxon>
        <taxon>Zoarcales</taxon>
        <taxon>Zoarcidae</taxon>
        <taxon>Zoarcinae</taxon>
        <taxon>Zoarces</taxon>
    </lineage>
</organism>
<gene>
    <name evidence="6" type="ORF">VZT92_024620</name>
</gene>
<dbReference type="Gene3D" id="1.25.40.20">
    <property type="entry name" value="Ankyrin repeat-containing domain"/>
    <property type="match status" value="1"/>
</dbReference>
<evidence type="ECO:0000256" key="4">
    <source>
        <dbReference type="PROSITE-ProRule" id="PRU00023"/>
    </source>
</evidence>